<gene>
    <name evidence="1" type="ORF">JAAARDRAFT_33152</name>
</gene>
<evidence type="ECO:0000313" key="2">
    <source>
        <dbReference type="Proteomes" id="UP000027265"/>
    </source>
</evidence>
<dbReference type="AlphaFoldDB" id="A0A067PXL9"/>
<reference evidence="2" key="1">
    <citation type="journal article" date="2014" name="Proc. Natl. Acad. Sci. U.S.A.">
        <title>Extensive sampling of basidiomycete genomes demonstrates inadequacy of the white-rot/brown-rot paradigm for wood decay fungi.</title>
        <authorList>
            <person name="Riley R."/>
            <person name="Salamov A.A."/>
            <person name="Brown D.W."/>
            <person name="Nagy L.G."/>
            <person name="Floudas D."/>
            <person name="Held B.W."/>
            <person name="Levasseur A."/>
            <person name="Lombard V."/>
            <person name="Morin E."/>
            <person name="Otillar R."/>
            <person name="Lindquist E.A."/>
            <person name="Sun H."/>
            <person name="LaButti K.M."/>
            <person name="Schmutz J."/>
            <person name="Jabbour D."/>
            <person name="Luo H."/>
            <person name="Baker S.E."/>
            <person name="Pisabarro A.G."/>
            <person name="Walton J.D."/>
            <person name="Blanchette R.A."/>
            <person name="Henrissat B."/>
            <person name="Martin F."/>
            <person name="Cullen D."/>
            <person name="Hibbett D.S."/>
            <person name="Grigoriev I.V."/>
        </authorList>
    </citation>
    <scope>NUCLEOTIDE SEQUENCE [LARGE SCALE GENOMIC DNA]</scope>
    <source>
        <strain evidence="2">MUCL 33604</strain>
    </source>
</reference>
<organism evidence="1 2">
    <name type="scientific">Jaapia argillacea MUCL 33604</name>
    <dbReference type="NCBI Taxonomy" id="933084"/>
    <lineage>
        <taxon>Eukaryota</taxon>
        <taxon>Fungi</taxon>
        <taxon>Dikarya</taxon>
        <taxon>Basidiomycota</taxon>
        <taxon>Agaricomycotina</taxon>
        <taxon>Agaricomycetes</taxon>
        <taxon>Agaricomycetidae</taxon>
        <taxon>Jaapiales</taxon>
        <taxon>Jaapiaceae</taxon>
        <taxon>Jaapia</taxon>
    </lineage>
</organism>
<dbReference type="HOGENOM" id="CLU_2066977_0_0_1"/>
<dbReference type="EMBL" id="KL197715">
    <property type="protein sequence ID" value="KDQ59573.1"/>
    <property type="molecule type" value="Genomic_DNA"/>
</dbReference>
<dbReference type="Proteomes" id="UP000027265">
    <property type="component" value="Unassembled WGS sequence"/>
</dbReference>
<accession>A0A067PXL9</accession>
<proteinExistence type="predicted"/>
<sequence>MLTLSASTPRPRPRLRKGLLNLNHNLVLFFPRFLAGQESELDDVELATKSIASHRHAAQSHWTTPRLDLQVSPRQALQPTSTIIAINPSPKARAGHPLDIPSSQYIGITNLKRGSSSVESRANAPWPKMRHD</sequence>
<protein>
    <submittedName>
        <fullName evidence="1">Uncharacterized protein</fullName>
    </submittedName>
</protein>
<name>A0A067PXL9_9AGAM</name>
<evidence type="ECO:0000313" key="1">
    <source>
        <dbReference type="EMBL" id="KDQ59573.1"/>
    </source>
</evidence>
<keyword evidence="2" id="KW-1185">Reference proteome</keyword>
<dbReference type="InParanoid" id="A0A067PXL9"/>